<evidence type="ECO:0000313" key="2">
    <source>
        <dbReference type="EMBL" id="GJT08273.1"/>
    </source>
</evidence>
<protein>
    <submittedName>
        <fullName evidence="2">Uncharacterized protein</fullName>
    </submittedName>
</protein>
<keyword evidence="1" id="KW-0175">Coiled coil</keyword>
<comment type="caution">
    <text evidence="2">The sequence shown here is derived from an EMBL/GenBank/DDBJ whole genome shotgun (WGS) entry which is preliminary data.</text>
</comment>
<evidence type="ECO:0000313" key="3">
    <source>
        <dbReference type="Proteomes" id="UP001151760"/>
    </source>
</evidence>
<gene>
    <name evidence="2" type="ORF">Tco_0842735</name>
</gene>
<feature type="coiled-coil region" evidence="1">
    <location>
        <begin position="108"/>
        <end position="184"/>
    </location>
</feature>
<keyword evidence="3" id="KW-1185">Reference proteome</keyword>
<reference evidence="2" key="1">
    <citation type="journal article" date="2022" name="Int. J. Mol. Sci.">
        <title>Draft Genome of Tanacetum Coccineum: Genomic Comparison of Closely Related Tanacetum-Family Plants.</title>
        <authorList>
            <person name="Yamashiro T."/>
            <person name="Shiraishi A."/>
            <person name="Nakayama K."/>
            <person name="Satake H."/>
        </authorList>
    </citation>
    <scope>NUCLEOTIDE SEQUENCE</scope>
</reference>
<evidence type="ECO:0000256" key="1">
    <source>
        <dbReference type="SAM" id="Coils"/>
    </source>
</evidence>
<sequence>MQIPLGVIKDRLIGSVDVEESVKNVTTVFQPGKHFAFIQMFLLSIEQYPDLTEKGEAEGQLDVQVAEEVTHAKIARDSSWCELHHDQDKAFTYIERLVAAAQANSSVLENVSEELKLLQGCVSKKEKELKRVQEEKRRANEACKSLRAEKNKVDQELSKLKVQLLKVEIEKKESKKDLQKEKAKADSEKK</sequence>
<organism evidence="2 3">
    <name type="scientific">Tanacetum coccineum</name>
    <dbReference type="NCBI Taxonomy" id="301880"/>
    <lineage>
        <taxon>Eukaryota</taxon>
        <taxon>Viridiplantae</taxon>
        <taxon>Streptophyta</taxon>
        <taxon>Embryophyta</taxon>
        <taxon>Tracheophyta</taxon>
        <taxon>Spermatophyta</taxon>
        <taxon>Magnoliopsida</taxon>
        <taxon>eudicotyledons</taxon>
        <taxon>Gunneridae</taxon>
        <taxon>Pentapetalae</taxon>
        <taxon>asterids</taxon>
        <taxon>campanulids</taxon>
        <taxon>Asterales</taxon>
        <taxon>Asteraceae</taxon>
        <taxon>Asteroideae</taxon>
        <taxon>Anthemideae</taxon>
        <taxon>Anthemidinae</taxon>
        <taxon>Tanacetum</taxon>
    </lineage>
</organism>
<proteinExistence type="predicted"/>
<reference evidence="2" key="2">
    <citation type="submission" date="2022-01" db="EMBL/GenBank/DDBJ databases">
        <authorList>
            <person name="Yamashiro T."/>
            <person name="Shiraishi A."/>
            <person name="Satake H."/>
            <person name="Nakayama K."/>
        </authorList>
    </citation>
    <scope>NUCLEOTIDE SEQUENCE</scope>
</reference>
<dbReference type="EMBL" id="BQNB010012816">
    <property type="protein sequence ID" value="GJT08273.1"/>
    <property type="molecule type" value="Genomic_DNA"/>
</dbReference>
<name>A0ABQ5B1B4_9ASTR</name>
<accession>A0ABQ5B1B4</accession>
<dbReference type="Proteomes" id="UP001151760">
    <property type="component" value="Unassembled WGS sequence"/>
</dbReference>